<feature type="non-terminal residue" evidence="1">
    <location>
        <position position="66"/>
    </location>
</feature>
<accession>A0A061RUT1</accession>
<gene>
    <name evidence="1" type="ORF">TSPGSL018_25838</name>
</gene>
<organism evidence="1">
    <name type="scientific">Tetraselmis sp. GSL018</name>
    <dbReference type="NCBI Taxonomy" id="582737"/>
    <lineage>
        <taxon>Eukaryota</taxon>
        <taxon>Viridiplantae</taxon>
        <taxon>Chlorophyta</taxon>
        <taxon>core chlorophytes</taxon>
        <taxon>Chlorodendrophyceae</taxon>
        <taxon>Chlorodendrales</taxon>
        <taxon>Chlorodendraceae</taxon>
        <taxon>Tetraselmis</taxon>
    </lineage>
</organism>
<reference evidence="1" key="1">
    <citation type="submission" date="2014-05" db="EMBL/GenBank/DDBJ databases">
        <title>The transcriptome of the halophilic microalga Tetraselmis sp. GSL018 isolated from the Great Salt Lake, Utah.</title>
        <authorList>
            <person name="Jinkerson R.E."/>
            <person name="D'Adamo S."/>
            <person name="Posewitz M.C."/>
        </authorList>
    </citation>
    <scope>NUCLEOTIDE SEQUENCE</scope>
    <source>
        <strain evidence="1">GSL018</strain>
    </source>
</reference>
<sequence length="66" mass="7652">MWRSLSNSEWILKEPLPDIYLAPKRLQKCRPKPILGICCCMKHIVGMAMERTFTVIVIDHSGVRIQ</sequence>
<evidence type="ECO:0000313" key="1">
    <source>
        <dbReference type="EMBL" id="JAC74470.1"/>
    </source>
</evidence>
<dbReference type="AlphaFoldDB" id="A0A061RUT1"/>
<name>A0A061RUT1_9CHLO</name>
<dbReference type="EMBL" id="GBEZ01011303">
    <property type="protein sequence ID" value="JAC74470.1"/>
    <property type="molecule type" value="Transcribed_RNA"/>
</dbReference>
<protein>
    <submittedName>
        <fullName evidence="1">Uncharacterized protein</fullName>
    </submittedName>
</protein>
<proteinExistence type="predicted"/>